<evidence type="ECO:0000259" key="13">
    <source>
        <dbReference type="PROSITE" id="PS50112"/>
    </source>
</evidence>
<comment type="function">
    <text evidence="8">May play the central regulatory role in sporulation. It may be an element of the effector pathway responsible for the activation of sporulation genes in response to nutritional stress. Spo0A may act in concert with spo0H (a sigma factor) to control the expression of some genes that are critical to the sporulation process.</text>
</comment>
<dbReference type="InterPro" id="IPR035965">
    <property type="entry name" value="PAS-like_dom_sf"/>
</dbReference>
<dbReference type="AlphaFoldDB" id="A0A7G9G8U3"/>
<dbReference type="SUPFAM" id="SSF55874">
    <property type="entry name" value="ATPase domain of HSP90 chaperone/DNA topoisomerase II/histidine kinase"/>
    <property type="match status" value="1"/>
</dbReference>
<dbReference type="CDD" id="cd16922">
    <property type="entry name" value="HATPase_EvgS-ArcB-TorS-like"/>
    <property type="match status" value="1"/>
</dbReference>
<proteinExistence type="predicted"/>
<dbReference type="SMART" id="SM00091">
    <property type="entry name" value="PAS"/>
    <property type="match status" value="2"/>
</dbReference>
<dbReference type="PROSITE" id="PS50112">
    <property type="entry name" value="PAS"/>
    <property type="match status" value="2"/>
</dbReference>
<dbReference type="Pfam" id="PF00072">
    <property type="entry name" value="Response_reg"/>
    <property type="match status" value="1"/>
</dbReference>
<feature type="modified residue" description="4-aspartylphosphate" evidence="9">
    <location>
        <position position="1034"/>
    </location>
</feature>
<evidence type="ECO:0000256" key="6">
    <source>
        <dbReference type="ARBA" id="ARBA00022777"/>
    </source>
</evidence>
<sequence length="1095" mass="125149">MNTIDNQNKITRIKTEASRLMHLHYCQNDVDSVIATFGSVMSWFGAGEDQYAVGRDEVTSYFRRFRGAIAKCTISDEEYDVMEAAPDLFVCTGRMWIATDPSSEMYLKVHQRVTFVYRWDPDMPQCLHIHCSNPYMELVGDEQFPDRIGRQSYEYVQESLRRLKEEMAQKNRQMEIVMSSISGGLAICKADEPYTYLYVSREAAALFGYTPEEFLEASGGTGTGAIYPPDRQTAIQGFRNDLSGGKCDYAQKYRIQCKDGSLKWVLDSGKISRNEQGDLVLNALYLDITRAEKDAEEMRMQQELLSSIYNTVPCGIIRLLRKDGSYQVISLNPAAFTLLGLRPQDGTGRHWPDGIADTVLTEDRHILSDSYQCLKNLGDREWIEYRVRWQDGTIHCLKGSNSLVAVTEDSQVIQRMFIDVTESRQLEEQLELEREMYRLAMESSSDVMYEYTMETDTLTAYEPDTDAEGGSTVSRNVFPEYRALLNSRNIVHPDDIQKVLDNICGGRCEPFDCRFRTPSVPESDSYWWFRVTGRLISHEGLPCRVVGTIHNIQREKQEINANLRELQMSQAALQAINSSYLGIYYVDLDEDWSYGIRLPGMGETAIYERQLQFTREMRTYITEHVAKTYQEQLYNLTDPNSLQQLLSASNGRTAVEYWETRREPGQWLRMDVYQVSCDQQKLHKLVLSFRNVTEERQRELNRKREEEKAKQALQEAYETARRANLAKSDFLSRMSHDIRTPMHAVIGMTTIAENSLSDPEKLRDCLDKIRISSNHLLQLINEVLDMSKIESGNTQLHSEPFSIRNTLTVIREMIEPEILEKDQAFTLKIRRLKHDGVTGDEVRVQQILLNLLSNAVKYTPPQGHIFLTANELLSSDSGTSCYQFTVEDDGIGMSEDFIEKLFLPFERANDARVNAIHGTGLGLSIAQNLTRMMNGTIEVTSRLNHGSCFTVTLYLKLTDHPVIQECTQEPSGNSLSFQGLRHILLVDDNSLNREIARELLEMEHMLVEEASDGREALELFRNSPVGYYDLVLMDIQMPEMDGYTASRSIRKQDRPDASTIPIIALTANAFADDILAARQAGMDMHMAKPFDIGQL</sequence>
<dbReference type="Pfam" id="PF08447">
    <property type="entry name" value="PAS_3"/>
    <property type="match status" value="1"/>
</dbReference>
<evidence type="ECO:0000256" key="3">
    <source>
        <dbReference type="ARBA" id="ARBA00018672"/>
    </source>
</evidence>
<protein>
    <recommendedName>
        <fullName evidence="3">Stage 0 sporulation protein A homolog</fullName>
        <ecNumber evidence="2">2.7.13.3</ecNumber>
    </recommendedName>
</protein>
<evidence type="ECO:0000256" key="5">
    <source>
        <dbReference type="ARBA" id="ARBA00022679"/>
    </source>
</evidence>
<dbReference type="InterPro" id="IPR036097">
    <property type="entry name" value="HisK_dim/P_sf"/>
</dbReference>
<dbReference type="Pfam" id="PF13188">
    <property type="entry name" value="PAS_8"/>
    <property type="match status" value="1"/>
</dbReference>
<dbReference type="Gene3D" id="3.10.450.50">
    <property type="match status" value="1"/>
</dbReference>
<keyword evidence="16" id="KW-1185">Reference proteome</keyword>
<dbReference type="PROSITE" id="PS50110">
    <property type="entry name" value="RESPONSE_REGULATORY"/>
    <property type="match status" value="1"/>
</dbReference>
<dbReference type="InterPro" id="IPR004358">
    <property type="entry name" value="Sig_transdc_His_kin-like_C"/>
</dbReference>
<dbReference type="PROSITE" id="PS50109">
    <property type="entry name" value="HIS_KIN"/>
    <property type="match status" value="1"/>
</dbReference>
<dbReference type="RefSeq" id="WP_118647430.1">
    <property type="nucleotide sequence ID" value="NZ_CP060635.1"/>
</dbReference>
<dbReference type="InterPro" id="IPR032710">
    <property type="entry name" value="NTF2-like_dom_sf"/>
</dbReference>
<dbReference type="InterPro" id="IPR000700">
    <property type="entry name" value="PAS-assoc_C"/>
</dbReference>
<comment type="catalytic activity">
    <reaction evidence="1">
        <text>ATP + protein L-histidine = ADP + protein N-phospho-L-histidine.</text>
        <dbReference type="EC" id="2.7.13.3"/>
    </reaction>
</comment>
<evidence type="ECO:0000256" key="2">
    <source>
        <dbReference type="ARBA" id="ARBA00012438"/>
    </source>
</evidence>
<name>A0A7G9G8U3_9FIRM</name>
<dbReference type="NCBIfam" id="TIGR00229">
    <property type="entry name" value="sensory_box"/>
    <property type="match status" value="2"/>
</dbReference>
<dbReference type="PANTHER" id="PTHR43047">
    <property type="entry name" value="TWO-COMPONENT HISTIDINE PROTEIN KINASE"/>
    <property type="match status" value="1"/>
</dbReference>
<feature type="domain" description="Response regulatory" evidence="12">
    <location>
        <begin position="982"/>
        <end position="1095"/>
    </location>
</feature>
<dbReference type="Gene3D" id="3.30.450.20">
    <property type="entry name" value="PAS domain"/>
    <property type="match status" value="3"/>
</dbReference>
<evidence type="ECO:0000259" key="14">
    <source>
        <dbReference type="PROSITE" id="PS50113"/>
    </source>
</evidence>
<evidence type="ECO:0000313" key="16">
    <source>
        <dbReference type="Proteomes" id="UP000515860"/>
    </source>
</evidence>
<dbReference type="InterPro" id="IPR036890">
    <property type="entry name" value="HATPase_C_sf"/>
</dbReference>
<dbReference type="InterPro" id="IPR001789">
    <property type="entry name" value="Sig_transdc_resp-reg_receiver"/>
</dbReference>
<gene>
    <name evidence="15" type="ORF">H9Q79_09690</name>
</gene>
<dbReference type="CDD" id="cd17546">
    <property type="entry name" value="REC_hyHK_CKI1_RcsC-like"/>
    <property type="match status" value="1"/>
</dbReference>
<dbReference type="SUPFAM" id="SSF54427">
    <property type="entry name" value="NTF2-like"/>
    <property type="match status" value="1"/>
</dbReference>
<dbReference type="PROSITE" id="PS50113">
    <property type="entry name" value="PAC"/>
    <property type="match status" value="1"/>
</dbReference>
<evidence type="ECO:0000256" key="1">
    <source>
        <dbReference type="ARBA" id="ARBA00000085"/>
    </source>
</evidence>
<accession>A0A7G9G8U3</accession>
<dbReference type="Gene3D" id="1.10.287.130">
    <property type="match status" value="1"/>
</dbReference>
<dbReference type="InterPro" id="IPR000014">
    <property type="entry name" value="PAS"/>
</dbReference>
<dbReference type="CDD" id="cd00082">
    <property type="entry name" value="HisKA"/>
    <property type="match status" value="1"/>
</dbReference>
<dbReference type="KEGG" id="whj:H9Q79_09690"/>
<feature type="coiled-coil region" evidence="10">
    <location>
        <begin position="153"/>
        <end position="180"/>
    </location>
</feature>
<dbReference type="PRINTS" id="PR00344">
    <property type="entry name" value="BCTRLSENSOR"/>
</dbReference>
<reference evidence="15 16" key="1">
    <citation type="submission" date="2020-08" db="EMBL/GenBank/DDBJ databases">
        <authorList>
            <person name="Liu C."/>
            <person name="Sun Q."/>
        </authorList>
    </citation>
    <scope>NUCLEOTIDE SEQUENCE [LARGE SCALE GENOMIC DNA]</scope>
    <source>
        <strain evidence="15 16">NSJ-29</strain>
    </source>
</reference>
<dbReference type="GO" id="GO:0000155">
    <property type="term" value="F:phosphorelay sensor kinase activity"/>
    <property type="evidence" value="ECO:0007669"/>
    <property type="project" value="InterPro"/>
</dbReference>
<evidence type="ECO:0000256" key="8">
    <source>
        <dbReference type="ARBA" id="ARBA00024867"/>
    </source>
</evidence>
<evidence type="ECO:0000313" key="15">
    <source>
        <dbReference type="EMBL" id="QNM07225.1"/>
    </source>
</evidence>
<evidence type="ECO:0000256" key="10">
    <source>
        <dbReference type="SAM" id="Coils"/>
    </source>
</evidence>
<keyword evidence="5" id="KW-0808">Transferase</keyword>
<evidence type="ECO:0000256" key="9">
    <source>
        <dbReference type="PROSITE-ProRule" id="PRU00169"/>
    </source>
</evidence>
<dbReference type="Gene3D" id="3.30.565.10">
    <property type="entry name" value="Histidine kinase-like ATPase, C-terminal domain"/>
    <property type="match status" value="1"/>
</dbReference>
<dbReference type="SMART" id="SM00448">
    <property type="entry name" value="REC"/>
    <property type="match status" value="1"/>
</dbReference>
<evidence type="ECO:0000256" key="7">
    <source>
        <dbReference type="ARBA" id="ARBA00023012"/>
    </source>
</evidence>
<dbReference type="Gene3D" id="3.40.50.2300">
    <property type="match status" value="1"/>
</dbReference>
<keyword evidence="10" id="KW-0175">Coiled coil</keyword>
<feature type="coiled-coil region" evidence="10">
    <location>
        <begin position="689"/>
        <end position="723"/>
    </location>
</feature>
<dbReference type="InterPro" id="IPR005467">
    <property type="entry name" value="His_kinase_dom"/>
</dbReference>
<dbReference type="PANTHER" id="PTHR43047:SF64">
    <property type="entry name" value="HISTIDINE KINASE CONTAINING CHEY-HOMOLOGOUS RECEIVER DOMAIN AND PAS DOMAIN-RELATED"/>
    <property type="match status" value="1"/>
</dbReference>
<dbReference type="SMART" id="SM00388">
    <property type="entry name" value="HisKA"/>
    <property type="match status" value="1"/>
</dbReference>
<dbReference type="SMART" id="SM00387">
    <property type="entry name" value="HATPase_c"/>
    <property type="match status" value="1"/>
</dbReference>
<evidence type="ECO:0000256" key="4">
    <source>
        <dbReference type="ARBA" id="ARBA00022553"/>
    </source>
</evidence>
<dbReference type="SUPFAM" id="SSF52172">
    <property type="entry name" value="CheY-like"/>
    <property type="match status" value="1"/>
</dbReference>
<dbReference type="InterPro" id="IPR003661">
    <property type="entry name" value="HisK_dim/P_dom"/>
</dbReference>
<dbReference type="Pfam" id="PF00512">
    <property type="entry name" value="HisKA"/>
    <property type="match status" value="1"/>
</dbReference>
<evidence type="ECO:0000259" key="11">
    <source>
        <dbReference type="PROSITE" id="PS50109"/>
    </source>
</evidence>
<dbReference type="SUPFAM" id="SSF55785">
    <property type="entry name" value="PYP-like sensor domain (PAS domain)"/>
    <property type="match status" value="2"/>
</dbReference>
<dbReference type="EC" id="2.7.13.3" evidence="2"/>
<dbReference type="InterPro" id="IPR011006">
    <property type="entry name" value="CheY-like_superfamily"/>
</dbReference>
<dbReference type="InterPro" id="IPR003594">
    <property type="entry name" value="HATPase_dom"/>
</dbReference>
<evidence type="ECO:0000259" key="12">
    <source>
        <dbReference type="PROSITE" id="PS50110"/>
    </source>
</evidence>
<dbReference type="Proteomes" id="UP000515860">
    <property type="component" value="Chromosome"/>
</dbReference>
<keyword evidence="6" id="KW-0418">Kinase</keyword>
<keyword evidence="4 9" id="KW-0597">Phosphoprotein</keyword>
<dbReference type="EMBL" id="CP060635">
    <property type="protein sequence ID" value="QNM07225.1"/>
    <property type="molecule type" value="Genomic_DNA"/>
</dbReference>
<feature type="domain" description="PAS" evidence="13">
    <location>
        <begin position="170"/>
        <end position="245"/>
    </location>
</feature>
<dbReference type="CDD" id="cd00130">
    <property type="entry name" value="PAS"/>
    <property type="match status" value="2"/>
</dbReference>
<dbReference type="InterPro" id="IPR013655">
    <property type="entry name" value="PAS_fold_3"/>
</dbReference>
<organism evidence="15 16">
    <name type="scientific">Wansuia hejianensis</name>
    <dbReference type="NCBI Taxonomy" id="2763667"/>
    <lineage>
        <taxon>Bacteria</taxon>
        <taxon>Bacillati</taxon>
        <taxon>Bacillota</taxon>
        <taxon>Clostridia</taxon>
        <taxon>Lachnospirales</taxon>
        <taxon>Lachnospiraceae</taxon>
        <taxon>Wansuia</taxon>
    </lineage>
</organism>
<keyword evidence="7" id="KW-0902">Two-component regulatory system</keyword>
<feature type="domain" description="Histidine kinase" evidence="11">
    <location>
        <begin position="733"/>
        <end position="957"/>
    </location>
</feature>
<dbReference type="SUPFAM" id="SSF47384">
    <property type="entry name" value="Homodimeric domain of signal transducing histidine kinase"/>
    <property type="match status" value="1"/>
</dbReference>
<feature type="domain" description="PAC" evidence="14">
    <location>
        <begin position="249"/>
        <end position="300"/>
    </location>
</feature>
<dbReference type="Pfam" id="PF02518">
    <property type="entry name" value="HATPase_c"/>
    <property type="match status" value="1"/>
</dbReference>
<feature type="domain" description="PAS" evidence="13">
    <location>
        <begin position="301"/>
        <end position="381"/>
    </location>
</feature>